<evidence type="ECO:0000256" key="1">
    <source>
        <dbReference type="ARBA" id="ARBA00004496"/>
    </source>
</evidence>
<dbReference type="EMBL" id="JBHGBT010000021">
    <property type="protein sequence ID" value="MFB4196744.1"/>
    <property type="molecule type" value="Genomic_DNA"/>
</dbReference>
<evidence type="ECO:0000256" key="8">
    <source>
        <dbReference type="ARBA" id="ARBA00022691"/>
    </source>
</evidence>
<dbReference type="InterPro" id="IPR029063">
    <property type="entry name" value="SAM-dependent_MTases_sf"/>
</dbReference>
<keyword evidence="7" id="KW-0808">Transferase</keyword>
<comment type="similarity">
    <text evidence="2">Belongs to the methyltransferase superfamily. L-isoaspartyl/D-aspartyl protein methyltransferase family.</text>
</comment>
<reference evidence="12 13" key="1">
    <citation type="submission" date="2024-09" db="EMBL/GenBank/DDBJ databases">
        <title>Draft genome sequence of multifaceted antimicrobials producing Streptomyces sp. strain FH1.</title>
        <authorList>
            <person name="Hassan F."/>
            <person name="Ali H."/>
            <person name="Hassan N."/>
            <person name="Nawaz A."/>
        </authorList>
    </citation>
    <scope>NUCLEOTIDE SEQUENCE [LARGE SCALE GENOMIC DNA]</scope>
    <source>
        <strain evidence="12 13">FH1</strain>
    </source>
</reference>
<dbReference type="EC" id="2.1.1.77" evidence="3"/>
<comment type="subcellular location">
    <subcellularLocation>
        <location evidence="1">Cytoplasm</location>
    </subcellularLocation>
</comment>
<sequence>MSADEFVGRLLDELRPEGLTEEIVAAIREVPRHRFAPEATLEEAYANDAVITKRNDAGYPISSVSAPWVQARMLKLSGLRRGMQVLEIGSGGYNAALMASIVGEQGRVLSIDIDPEVTERAARLLAETGYADRVSVLCADGTYGAPADLVPEGGWDVIMVTVQAPDLPQAWSDQLAEDGRLVVPLSVRGTRQVIAFEHDGDHLRSHGRTVCGFVGMQGDNRHGGRTVDLDGQGLLLTLGDDQEADEQALTAAVASGESHTVWSGVVLGPGEGVLPSLDLWLISSLPCARIRATAEAVEAGLSGWTLETAATWRGDTFAFLTIRAAENGFELGARAYGRDRASLAGVLASQVEAWNGSGRRGTFEPVFRAYRTENPVDRLPEGQVITNRYSRLLVSH</sequence>
<keyword evidence="13" id="KW-1185">Reference proteome</keyword>
<dbReference type="PANTHER" id="PTHR11579">
    <property type="entry name" value="PROTEIN-L-ISOASPARTATE O-METHYLTRANSFERASE"/>
    <property type="match status" value="1"/>
</dbReference>
<organism evidence="12 13">
    <name type="scientific">Streptomyces carpaticus</name>
    <dbReference type="NCBI Taxonomy" id="285558"/>
    <lineage>
        <taxon>Bacteria</taxon>
        <taxon>Bacillati</taxon>
        <taxon>Actinomycetota</taxon>
        <taxon>Actinomycetes</taxon>
        <taxon>Kitasatosporales</taxon>
        <taxon>Streptomycetaceae</taxon>
        <taxon>Streptomyces</taxon>
    </lineage>
</organism>
<accession>A0ABV4ZRZ3</accession>
<evidence type="ECO:0000256" key="11">
    <source>
        <dbReference type="ARBA" id="ARBA00031350"/>
    </source>
</evidence>
<dbReference type="GO" id="GO:0008168">
    <property type="term" value="F:methyltransferase activity"/>
    <property type="evidence" value="ECO:0007669"/>
    <property type="project" value="UniProtKB-KW"/>
</dbReference>
<dbReference type="RefSeq" id="WP_375064871.1">
    <property type="nucleotide sequence ID" value="NZ_JBHGBT010000021.1"/>
</dbReference>
<dbReference type="InterPro" id="IPR000682">
    <property type="entry name" value="PCMT"/>
</dbReference>
<comment type="caution">
    <text evidence="12">The sequence shown here is derived from an EMBL/GenBank/DDBJ whole genome shotgun (WGS) entry which is preliminary data.</text>
</comment>
<evidence type="ECO:0000313" key="12">
    <source>
        <dbReference type="EMBL" id="MFB4196744.1"/>
    </source>
</evidence>
<keyword evidence="8" id="KW-0949">S-adenosyl-L-methionine</keyword>
<dbReference type="CDD" id="cd02440">
    <property type="entry name" value="AdoMet_MTases"/>
    <property type="match status" value="1"/>
</dbReference>
<dbReference type="PANTHER" id="PTHR11579:SF0">
    <property type="entry name" value="PROTEIN-L-ISOASPARTATE(D-ASPARTATE) O-METHYLTRANSFERASE"/>
    <property type="match status" value="1"/>
</dbReference>
<evidence type="ECO:0000256" key="2">
    <source>
        <dbReference type="ARBA" id="ARBA00005369"/>
    </source>
</evidence>
<dbReference type="Proteomes" id="UP001577267">
    <property type="component" value="Unassembled WGS sequence"/>
</dbReference>
<dbReference type="SUPFAM" id="SSF53335">
    <property type="entry name" value="S-adenosyl-L-methionine-dependent methyltransferases"/>
    <property type="match status" value="1"/>
</dbReference>
<dbReference type="Gene3D" id="3.40.50.150">
    <property type="entry name" value="Vaccinia Virus protein VP39"/>
    <property type="match status" value="1"/>
</dbReference>
<evidence type="ECO:0000256" key="4">
    <source>
        <dbReference type="ARBA" id="ARBA00013346"/>
    </source>
</evidence>
<dbReference type="GO" id="GO:0032259">
    <property type="term" value="P:methylation"/>
    <property type="evidence" value="ECO:0007669"/>
    <property type="project" value="UniProtKB-KW"/>
</dbReference>
<evidence type="ECO:0000256" key="9">
    <source>
        <dbReference type="ARBA" id="ARBA00030757"/>
    </source>
</evidence>
<name>A0ABV4ZRZ3_9ACTN</name>
<proteinExistence type="inferred from homology"/>
<dbReference type="Pfam" id="PF01135">
    <property type="entry name" value="PCMT"/>
    <property type="match status" value="1"/>
</dbReference>
<dbReference type="InterPro" id="IPR027573">
    <property type="entry name" value="Methyltran_FxLD"/>
</dbReference>
<evidence type="ECO:0000256" key="7">
    <source>
        <dbReference type="ARBA" id="ARBA00022679"/>
    </source>
</evidence>
<dbReference type="NCBIfam" id="TIGR04364">
    <property type="entry name" value="methyltran_FxLD"/>
    <property type="match status" value="1"/>
</dbReference>
<evidence type="ECO:0000256" key="3">
    <source>
        <dbReference type="ARBA" id="ARBA00011890"/>
    </source>
</evidence>
<evidence type="ECO:0000256" key="5">
    <source>
        <dbReference type="ARBA" id="ARBA00022490"/>
    </source>
</evidence>
<evidence type="ECO:0000256" key="10">
    <source>
        <dbReference type="ARBA" id="ARBA00031323"/>
    </source>
</evidence>
<evidence type="ECO:0000256" key="6">
    <source>
        <dbReference type="ARBA" id="ARBA00022603"/>
    </source>
</evidence>
<keyword evidence="6 12" id="KW-0489">Methyltransferase</keyword>
<keyword evidence="5" id="KW-0963">Cytoplasm</keyword>
<evidence type="ECO:0000313" key="13">
    <source>
        <dbReference type="Proteomes" id="UP001577267"/>
    </source>
</evidence>
<protein>
    <recommendedName>
        <fullName evidence="4">Protein-L-isoaspartate O-methyltransferase</fullName>
        <ecNumber evidence="3">2.1.1.77</ecNumber>
    </recommendedName>
    <alternativeName>
        <fullName evidence="11">L-isoaspartyl protein carboxyl methyltransferase</fullName>
    </alternativeName>
    <alternativeName>
        <fullName evidence="9">Protein L-isoaspartyl methyltransferase</fullName>
    </alternativeName>
    <alternativeName>
        <fullName evidence="10">Protein-beta-aspartate methyltransferase</fullName>
    </alternativeName>
</protein>
<gene>
    <name evidence="12" type="primary">fxlM</name>
    <name evidence="12" type="ORF">ACE11A_20590</name>
</gene>